<organism evidence="1 2">
    <name type="scientific">Linderina macrospora</name>
    <dbReference type="NCBI Taxonomy" id="4868"/>
    <lineage>
        <taxon>Eukaryota</taxon>
        <taxon>Fungi</taxon>
        <taxon>Fungi incertae sedis</taxon>
        <taxon>Zoopagomycota</taxon>
        <taxon>Kickxellomycotina</taxon>
        <taxon>Kickxellomycetes</taxon>
        <taxon>Kickxellales</taxon>
        <taxon>Kickxellaceae</taxon>
        <taxon>Linderina</taxon>
    </lineage>
</organism>
<protein>
    <submittedName>
        <fullName evidence="1">Uncharacterized protein</fullName>
    </submittedName>
</protein>
<comment type="caution">
    <text evidence="1">The sequence shown here is derived from an EMBL/GenBank/DDBJ whole genome shotgun (WGS) entry which is preliminary data.</text>
</comment>
<feature type="non-terminal residue" evidence="1">
    <location>
        <position position="364"/>
    </location>
</feature>
<reference evidence="1" key="1">
    <citation type="submission" date="2022-07" db="EMBL/GenBank/DDBJ databases">
        <title>Phylogenomic reconstructions and comparative analyses of Kickxellomycotina fungi.</title>
        <authorList>
            <person name="Reynolds N.K."/>
            <person name="Stajich J.E."/>
            <person name="Barry K."/>
            <person name="Grigoriev I.V."/>
            <person name="Crous P."/>
            <person name="Smith M.E."/>
        </authorList>
    </citation>
    <scope>NUCLEOTIDE SEQUENCE</scope>
    <source>
        <strain evidence="1">NRRL 5244</strain>
    </source>
</reference>
<evidence type="ECO:0000313" key="1">
    <source>
        <dbReference type="EMBL" id="KAJ1937303.1"/>
    </source>
</evidence>
<sequence length="364" mass="41388">MSLHTLTRTMSHDTSAQQLSPTPPTQTSARPSLDIRIETGLANGPAKARMLWREGFTPREMANNSLDERQVRRQEVIFEIIHTEADYIKDLRILVDIFVQPMRFLKVATSQQCDLMFSNIEEILALHESINAAFMERQRREYPVVSDIADELLPFVSQFKVYAKYICNQDNALKLVEELKKESAHFMVFWKERQGRPECRSLPLESFMVLPFQRLLKYPLLLQTLLAATDEWSQEYANGRMVIEQIDAWIKKIQDTQAKLDSYACLDALSKSIRDIDWTPYMSGEHRLVYSGPVKTSVPRVGSGQPDLLSTEEPGVMWLFDSFLVIAKPSSPGGPRAPAQPTKPQSAKPLPGTRYTAVLGPCQV</sequence>
<evidence type="ECO:0000313" key="2">
    <source>
        <dbReference type="Proteomes" id="UP001150603"/>
    </source>
</evidence>
<proteinExistence type="predicted"/>
<keyword evidence="2" id="KW-1185">Reference proteome</keyword>
<gene>
    <name evidence="1" type="ORF">FBU59_004792</name>
</gene>
<dbReference type="Proteomes" id="UP001150603">
    <property type="component" value="Unassembled WGS sequence"/>
</dbReference>
<name>A0ACC1J4E9_9FUNG</name>
<dbReference type="EMBL" id="JANBPW010003566">
    <property type="protein sequence ID" value="KAJ1937303.1"/>
    <property type="molecule type" value="Genomic_DNA"/>
</dbReference>
<accession>A0ACC1J4E9</accession>